<dbReference type="Proteomes" id="UP000823633">
    <property type="component" value="Unassembled WGS sequence"/>
</dbReference>
<dbReference type="AlphaFoldDB" id="A0A9D9HBE0"/>
<evidence type="ECO:0000313" key="5">
    <source>
        <dbReference type="EMBL" id="MBO8443462.1"/>
    </source>
</evidence>
<comment type="caution">
    <text evidence="5">The sequence shown here is derived from an EMBL/GenBank/DDBJ whole genome shotgun (WGS) entry which is preliminary data.</text>
</comment>
<reference evidence="5" key="2">
    <citation type="journal article" date="2021" name="PeerJ">
        <title>Extensive microbial diversity within the chicken gut microbiome revealed by metagenomics and culture.</title>
        <authorList>
            <person name="Gilroy R."/>
            <person name="Ravi A."/>
            <person name="Getino M."/>
            <person name="Pursley I."/>
            <person name="Horton D.L."/>
            <person name="Alikhan N.F."/>
            <person name="Baker D."/>
            <person name="Gharbi K."/>
            <person name="Hall N."/>
            <person name="Watson M."/>
            <person name="Adriaenssens E.M."/>
            <person name="Foster-Nyarko E."/>
            <person name="Jarju S."/>
            <person name="Secka A."/>
            <person name="Antonio M."/>
            <person name="Oren A."/>
            <person name="Chaudhuri R.R."/>
            <person name="La Ragione R."/>
            <person name="Hildebrand F."/>
            <person name="Pallen M.J."/>
        </authorList>
    </citation>
    <scope>NUCLEOTIDE SEQUENCE</scope>
    <source>
        <strain evidence="5">11167</strain>
    </source>
</reference>
<dbReference type="PRINTS" id="PR00032">
    <property type="entry name" value="HTHARAC"/>
</dbReference>
<keyword evidence="1" id="KW-0805">Transcription regulation</keyword>
<accession>A0A9D9HBE0</accession>
<reference evidence="5" key="1">
    <citation type="submission" date="2020-10" db="EMBL/GenBank/DDBJ databases">
        <authorList>
            <person name="Gilroy R."/>
        </authorList>
    </citation>
    <scope>NUCLEOTIDE SEQUENCE</scope>
    <source>
        <strain evidence="5">11167</strain>
    </source>
</reference>
<feature type="domain" description="HTH araC/xylS-type" evidence="4">
    <location>
        <begin position="205"/>
        <end position="304"/>
    </location>
</feature>
<dbReference type="PANTHER" id="PTHR47893:SF1">
    <property type="entry name" value="REGULATORY PROTEIN PCHR"/>
    <property type="match status" value="1"/>
</dbReference>
<protein>
    <submittedName>
        <fullName evidence="5">Helix-turn-helix domain-containing protein</fullName>
    </submittedName>
</protein>
<dbReference type="PANTHER" id="PTHR47893">
    <property type="entry name" value="REGULATORY PROTEIN PCHR"/>
    <property type="match status" value="1"/>
</dbReference>
<name>A0A9D9HBE0_9SPIR</name>
<dbReference type="Gene3D" id="1.10.10.60">
    <property type="entry name" value="Homeodomain-like"/>
    <property type="match status" value="1"/>
</dbReference>
<dbReference type="InterPro" id="IPR053142">
    <property type="entry name" value="PchR_regulatory_protein"/>
</dbReference>
<dbReference type="GO" id="GO:0043565">
    <property type="term" value="F:sequence-specific DNA binding"/>
    <property type="evidence" value="ECO:0007669"/>
    <property type="project" value="InterPro"/>
</dbReference>
<dbReference type="SUPFAM" id="SSF46689">
    <property type="entry name" value="Homeodomain-like"/>
    <property type="match status" value="1"/>
</dbReference>
<evidence type="ECO:0000256" key="2">
    <source>
        <dbReference type="ARBA" id="ARBA00023125"/>
    </source>
</evidence>
<dbReference type="PROSITE" id="PS01124">
    <property type="entry name" value="HTH_ARAC_FAMILY_2"/>
    <property type="match status" value="1"/>
</dbReference>
<dbReference type="EMBL" id="JADIMU010000044">
    <property type="protein sequence ID" value="MBO8443462.1"/>
    <property type="molecule type" value="Genomic_DNA"/>
</dbReference>
<dbReference type="SMART" id="SM00342">
    <property type="entry name" value="HTH_ARAC"/>
    <property type="match status" value="1"/>
</dbReference>
<dbReference type="InterPro" id="IPR018062">
    <property type="entry name" value="HTH_AraC-typ_CS"/>
</dbReference>
<evidence type="ECO:0000259" key="4">
    <source>
        <dbReference type="PROSITE" id="PS01124"/>
    </source>
</evidence>
<evidence type="ECO:0000313" key="6">
    <source>
        <dbReference type="Proteomes" id="UP000823633"/>
    </source>
</evidence>
<dbReference type="Pfam" id="PF12833">
    <property type="entry name" value="HTH_18"/>
    <property type="match status" value="1"/>
</dbReference>
<sequence>METARIPILDDVDWNHLVDGGTEGVSIRHYRILDGIDILFNRLERKSISYTGHIPGRLIQVNYCTAGSYLVSLSDGSRVALASGDVALNLSSRVREEGTSILPTAHYEGLSLLIDPALAAASLKAFLPSLKDDLEALAKSLETAGQSVVIYHDSRSEGIVRALDEDLAESDMMAARLAVVDLILLLRAEGHRKSDFSPLALRRVSECHSYILSHPAGGDGIKALSSRFALSSTLLRSCFKAVYGLPLGLFIRQTRLSHAAQLLAEDSSLSIGEVASRVGYANHSRFASAFRRLYGLTPSEYRRSVAG</sequence>
<evidence type="ECO:0000256" key="1">
    <source>
        <dbReference type="ARBA" id="ARBA00023015"/>
    </source>
</evidence>
<dbReference type="PROSITE" id="PS00041">
    <property type="entry name" value="HTH_ARAC_FAMILY_1"/>
    <property type="match status" value="1"/>
</dbReference>
<dbReference type="InterPro" id="IPR018060">
    <property type="entry name" value="HTH_AraC"/>
</dbReference>
<dbReference type="GO" id="GO:0003700">
    <property type="term" value="F:DNA-binding transcription factor activity"/>
    <property type="evidence" value="ECO:0007669"/>
    <property type="project" value="InterPro"/>
</dbReference>
<keyword evidence="2" id="KW-0238">DNA-binding</keyword>
<evidence type="ECO:0000256" key="3">
    <source>
        <dbReference type="ARBA" id="ARBA00023163"/>
    </source>
</evidence>
<dbReference type="InterPro" id="IPR009057">
    <property type="entry name" value="Homeodomain-like_sf"/>
</dbReference>
<dbReference type="InterPro" id="IPR020449">
    <property type="entry name" value="Tscrpt_reg_AraC-type_HTH"/>
</dbReference>
<proteinExistence type="predicted"/>
<organism evidence="5 6">
    <name type="scientific">Candidatus Aphodenecus pullistercoris</name>
    <dbReference type="NCBI Taxonomy" id="2840669"/>
    <lineage>
        <taxon>Bacteria</taxon>
        <taxon>Pseudomonadati</taxon>
        <taxon>Spirochaetota</taxon>
        <taxon>Spirochaetia</taxon>
        <taxon>Spirochaetales</taxon>
        <taxon>Candidatus Aphodenecus</taxon>
    </lineage>
</organism>
<gene>
    <name evidence="5" type="ORF">IAC42_06855</name>
</gene>
<keyword evidence="3" id="KW-0804">Transcription</keyword>